<name>A0A6J5QE30_9CAUD</name>
<evidence type="ECO:0000313" key="2">
    <source>
        <dbReference type="EMBL" id="CAB4179731.1"/>
    </source>
</evidence>
<proteinExistence type="predicted"/>
<evidence type="ECO:0000313" key="3">
    <source>
        <dbReference type="EMBL" id="CAB4188847.1"/>
    </source>
</evidence>
<gene>
    <name evidence="2" type="ORF">UFOVP1035_22</name>
    <name evidence="3" type="ORF">UFOVP1181_128</name>
    <name evidence="1" type="ORF">UFOVP965_26</name>
</gene>
<dbReference type="EMBL" id="LR796984">
    <property type="protein sequence ID" value="CAB4179731.1"/>
    <property type="molecule type" value="Genomic_DNA"/>
</dbReference>
<protein>
    <submittedName>
        <fullName evidence="2">Uncharacterized protein</fullName>
    </submittedName>
</protein>
<organism evidence="2">
    <name type="scientific">uncultured Caudovirales phage</name>
    <dbReference type="NCBI Taxonomy" id="2100421"/>
    <lineage>
        <taxon>Viruses</taxon>
        <taxon>Duplodnaviria</taxon>
        <taxon>Heunggongvirae</taxon>
        <taxon>Uroviricota</taxon>
        <taxon>Caudoviricetes</taxon>
        <taxon>Peduoviridae</taxon>
        <taxon>Maltschvirus</taxon>
        <taxon>Maltschvirus maltsch</taxon>
    </lineage>
</organism>
<evidence type="ECO:0000313" key="1">
    <source>
        <dbReference type="EMBL" id="CAB4174218.1"/>
    </source>
</evidence>
<dbReference type="EMBL" id="LR796920">
    <property type="protein sequence ID" value="CAB4174218.1"/>
    <property type="molecule type" value="Genomic_DNA"/>
</dbReference>
<accession>A0A6J5QE30</accession>
<reference evidence="2" key="1">
    <citation type="submission" date="2020-05" db="EMBL/GenBank/DDBJ databases">
        <authorList>
            <person name="Chiriac C."/>
            <person name="Salcher M."/>
            <person name="Ghai R."/>
            <person name="Kavagutti S V."/>
        </authorList>
    </citation>
    <scope>NUCLEOTIDE SEQUENCE</scope>
</reference>
<dbReference type="EMBL" id="LR797127">
    <property type="protein sequence ID" value="CAB4188847.1"/>
    <property type="molecule type" value="Genomic_DNA"/>
</dbReference>
<sequence>MSLNLKNKGNVIDGISPSFTEKLTRELHNAAKRAGWPEHIVRALAVEIEDSSLVITRPTAMVEEIEDLEHGKGSERPNAVLLPFINKYADEASKVIEDAIINGIMEQGGVW</sequence>